<name>A0ABP6NK22_9ACTN</name>
<gene>
    <name evidence="4" type="ORF">GCM10010449_79320</name>
</gene>
<dbReference type="EMBL" id="BAAAUG010000205">
    <property type="protein sequence ID" value="GAA3148896.1"/>
    <property type="molecule type" value="Genomic_DNA"/>
</dbReference>
<dbReference type="InterPro" id="IPR016181">
    <property type="entry name" value="Acyl_CoA_acyltransferase"/>
</dbReference>
<feature type="domain" description="N-acetyltransferase" evidence="3">
    <location>
        <begin position="3"/>
        <end position="156"/>
    </location>
</feature>
<accession>A0ABP6NK22</accession>
<evidence type="ECO:0000256" key="2">
    <source>
        <dbReference type="ARBA" id="ARBA00023315"/>
    </source>
</evidence>
<proteinExistence type="predicted"/>
<dbReference type="PANTHER" id="PTHR43877">
    <property type="entry name" value="AMINOALKYLPHOSPHONATE N-ACETYLTRANSFERASE-RELATED-RELATED"/>
    <property type="match status" value="1"/>
</dbReference>
<evidence type="ECO:0000256" key="1">
    <source>
        <dbReference type="ARBA" id="ARBA00022679"/>
    </source>
</evidence>
<reference evidence="5" key="1">
    <citation type="journal article" date="2019" name="Int. J. Syst. Evol. Microbiol.">
        <title>The Global Catalogue of Microorganisms (GCM) 10K type strain sequencing project: providing services to taxonomists for standard genome sequencing and annotation.</title>
        <authorList>
            <consortium name="The Broad Institute Genomics Platform"/>
            <consortium name="The Broad Institute Genome Sequencing Center for Infectious Disease"/>
            <person name="Wu L."/>
            <person name="Ma J."/>
        </authorList>
    </citation>
    <scope>NUCLEOTIDE SEQUENCE [LARGE SCALE GENOMIC DNA]</scope>
    <source>
        <strain evidence="5">JCM 9092</strain>
    </source>
</reference>
<dbReference type="RefSeq" id="WP_344529936.1">
    <property type="nucleotide sequence ID" value="NZ_BAAAUG010000205.1"/>
</dbReference>
<dbReference type="Gene3D" id="3.40.630.30">
    <property type="match status" value="1"/>
</dbReference>
<dbReference type="Proteomes" id="UP001501637">
    <property type="component" value="Unassembled WGS sequence"/>
</dbReference>
<sequence>MPTVIRTALTADAPALAALHARARATYYPEGLPDEGVDGTAMWRGAVERREGHVLCAVREGRIVGVASFRTPDGEAPDTVALFQFHVDPDHWRAGVGAALHAACVEEWRADGIRAATLDVHQENRRAQAFYVRHGWQPAGPGEGAGTHLRMRLSLTAGE</sequence>
<dbReference type="SUPFAM" id="SSF55729">
    <property type="entry name" value="Acyl-CoA N-acyltransferases (Nat)"/>
    <property type="match status" value="1"/>
</dbReference>
<dbReference type="InterPro" id="IPR000182">
    <property type="entry name" value="GNAT_dom"/>
</dbReference>
<dbReference type="PROSITE" id="PS51186">
    <property type="entry name" value="GNAT"/>
    <property type="match status" value="1"/>
</dbReference>
<keyword evidence="1" id="KW-0808">Transferase</keyword>
<protein>
    <recommendedName>
        <fullName evidence="3">N-acetyltransferase domain-containing protein</fullName>
    </recommendedName>
</protein>
<evidence type="ECO:0000313" key="4">
    <source>
        <dbReference type="EMBL" id="GAA3148896.1"/>
    </source>
</evidence>
<keyword evidence="5" id="KW-1185">Reference proteome</keyword>
<organism evidence="4 5">
    <name type="scientific">Streptomyces rectiviolaceus</name>
    <dbReference type="NCBI Taxonomy" id="332591"/>
    <lineage>
        <taxon>Bacteria</taxon>
        <taxon>Bacillati</taxon>
        <taxon>Actinomycetota</taxon>
        <taxon>Actinomycetes</taxon>
        <taxon>Kitasatosporales</taxon>
        <taxon>Streptomycetaceae</taxon>
        <taxon>Streptomyces</taxon>
    </lineage>
</organism>
<dbReference type="InterPro" id="IPR050832">
    <property type="entry name" value="Bact_Acetyltransf"/>
</dbReference>
<evidence type="ECO:0000259" key="3">
    <source>
        <dbReference type="PROSITE" id="PS51186"/>
    </source>
</evidence>
<comment type="caution">
    <text evidence="4">The sequence shown here is derived from an EMBL/GenBank/DDBJ whole genome shotgun (WGS) entry which is preliminary data.</text>
</comment>
<evidence type="ECO:0000313" key="5">
    <source>
        <dbReference type="Proteomes" id="UP001501637"/>
    </source>
</evidence>
<dbReference type="Pfam" id="PF00583">
    <property type="entry name" value="Acetyltransf_1"/>
    <property type="match status" value="1"/>
</dbReference>
<dbReference type="CDD" id="cd04301">
    <property type="entry name" value="NAT_SF"/>
    <property type="match status" value="1"/>
</dbReference>
<keyword evidence="2" id="KW-0012">Acyltransferase</keyword>